<evidence type="ECO:0000313" key="3">
    <source>
        <dbReference type="Proteomes" id="UP000701801"/>
    </source>
</evidence>
<reference evidence="2" key="1">
    <citation type="submission" date="2021-07" db="EMBL/GenBank/DDBJ databases">
        <authorList>
            <person name="Durling M."/>
        </authorList>
    </citation>
    <scope>NUCLEOTIDE SEQUENCE</scope>
</reference>
<organism evidence="2 3">
    <name type="scientific">Hymenoscyphus albidus</name>
    <dbReference type="NCBI Taxonomy" id="595503"/>
    <lineage>
        <taxon>Eukaryota</taxon>
        <taxon>Fungi</taxon>
        <taxon>Dikarya</taxon>
        <taxon>Ascomycota</taxon>
        <taxon>Pezizomycotina</taxon>
        <taxon>Leotiomycetes</taxon>
        <taxon>Helotiales</taxon>
        <taxon>Helotiaceae</taxon>
        <taxon>Hymenoscyphus</taxon>
    </lineage>
</organism>
<protein>
    <submittedName>
        <fullName evidence="2">Uncharacterized protein</fullName>
    </submittedName>
</protein>
<comment type="caution">
    <text evidence="2">The sequence shown here is derived from an EMBL/GenBank/DDBJ whole genome shotgun (WGS) entry which is preliminary data.</text>
</comment>
<name>A0A9N9M442_9HELO</name>
<dbReference type="AlphaFoldDB" id="A0A9N9M442"/>
<gene>
    <name evidence="2" type="ORF">HYALB_00005484</name>
</gene>
<evidence type="ECO:0000313" key="2">
    <source>
        <dbReference type="EMBL" id="CAG8983846.1"/>
    </source>
</evidence>
<evidence type="ECO:0000256" key="1">
    <source>
        <dbReference type="SAM" id="MobiDB-lite"/>
    </source>
</evidence>
<feature type="compositionally biased region" description="Polar residues" evidence="1">
    <location>
        <begin position="1"/>
        <end position="10"/>
    </location>
</feature>
<keyword evidence="3" id="KW-1185">Reference proteome</keyword>
<dbReference type="Proteomes" id="UP000701801">
    <property type="component" value="Unassembled WGS sequence"/>
</dbReference>
<dbReference type="EMBL" id="CAJVRM010000742">
    <property type="protein sequence ID" value="CAG8983846.1"/>
    <property type="molecule type" value="Genomic_DNA"/>
</dbReference>
<accession>A0A9N9M442</accession>
<sequence>MDNSSATGLTDENEDAKSGTMSSDSSLDEGANAAERCGYPRITQRLHNFIRTNATSSPSKSCACHWVKWPRWADEAATDL</sequence>
<proteinExistence type="predicted"/>
<feature type="region of interest" description="Disordered" evidence="1">
    <location>
        <begin position="1"/>
        <end position="34"/>
    </location>
</feature>